<keyword evidence="3" id="KW-1185">Reference proteome</keyword>
<feature type="compositionally biased region" description="Basic and acidic residues" evidence="1">
    <location>
        <begin position="660"/>
        <end position="671"/>
    </location>
</feature>
<organism evidence="2 3">
    <name type="scientific">Streptantibioticus parmotrematis</name>
    <dbReference type="NCBI Taxonomy" id="2873249"/>
    <lineage>
        <taxon>Bacteria</taxon>
        <taxon>Bacillati</taxon>
        <taxon>Actinomycetota</taxon>
        <taxon>Actinomycetes</taxon>
        <taxon>Kitasatosporales</taxon>
        <taxon>Streptomycetaceae</taxon>
        <taxon>Streptantibioticus</taxon>
    </lineage>
</organism>
<evidence type="ECO:0000313" key="3">
    <source>
        <dbReference type="Proteomes" id="UP001198565"/>
    </source>
</evidence>
<feature type="compositionally biased region" description="Basic and acidic residues" evidence="1">
    <location>
        <begin position="982"/>
        <end position="1008"/>
    </location>
</feature>
<name>A0ABS7QXQ7_9ACTN</name>
<gene>
    <name evidence="2" type="ORF">K7472_17120</name>
</gene>
<evidence type="ECO:0000313" key="2">
    <source>
        <dbReference type="EMBL" id="MBY8886574.1"/>
    </source>
</evidence>
<dbReference type="RefSeq" id="WP_222978928.1">
    <property type="nucleotide sequence ID" value="NZ_JAINVZ010000011.1"/>
</dbReference>
<accession>A0ABS7QXQ7</accession>
<feature type="compositionally biased region" description="Basic and acidic residues" evidence="1">
    <location>
        <begin position="958"/>
        <end position="969"/>
    </location>
</feature>
<comment type="caution">
    <text evidence="2">The sequence shown here is derived from an EMBL/GenBank/DDBJ whole genome shotgun (WGS) entry which is preliminary data.</text>
</comment>
<proteinExistence type="predicted"/>
<feature type="region of interest" description="Disordered" evidence="1">
    <location>
        <begin position="958"/>
        <end position="1019"/>
    </location>
</feature>
<reference evidence="2 3" key="1">
    <citation type="submission" date="2021-08" db="EMBL/GenBank/DDBJ databases">
        <title>Streptomyces sp. PTM05 isolated from lichen.</title>
        <authorList>
            <person name="Somphong A."/>
            <person name="Phongsopitanun W."/>
            <person name="Tanasupawat S."/>
        </authorList>
    </citation>
    <scope>NUCLEOTIDE SEQUENCE [LARGE SCALE GENOMIC DNA]</scope>
    <source>
        <strain evidence="2 3">Ptm05</strain>
    </source>
</reference>
<sequence>MNLIDPEKIPQFVGDLGQLETAASGLKSDGGNIAKTGGEIHSRFQGLSAFYHAPEAEQLFATTKPVAEGAKTFGGDLGTVAAALSEYAHEVRPIAQKLVQLKKQAVAFRAYVQDHPHWRSDGHKVSEHNNLVDAVDAAVAAFWAAERRCANKIEAIFCGVGFRADDGSHKPGMYGYTAKELDHAKGMPWGEAVGQTHRWNTVGAVFGSLGHYIKVGVWDGLVIDGGGSLLTGLYHLVDPFDWHTFTQSWEGLGDVTLGFLSKAVPNLPGAANSLANGMAPGTGAGIPTAATPQWVKNDQEMAKEFAKSFVAWDEWKTNPVRAAGTSVFNVGTLASGSLMKLGDAADAGRFATAAKVAGAIGKAGHYIDPMTYVVKAVGKLPKISDIAAALDHLRTGDLHSLDDLTRLHGTELPDGALKFPDGSVLHTDGQWHFPDGTVIEAKGPGELTVAHAGHDVSHAVERAGSHTGVHVGHDLHGAADHAAHAPVPGPDFHNGHDLPAAAGHGDLDGPVPVPGQAGGHVRPPDDGSVRSWTRTEEWANGAYDSIRATDDVHQMAAALHDAPRLDGSHGFSAEEIAAVKHHVFEEEHPLESVDGGIVHARYDANPDMAEAWIRLRSGRQTPADLLLLEHELAEHQYYVDHPGSTYAEAHAAATEVADWSTHREPPGREDYSAPFTPEHLERGLAGPGAHDANAPPHVASDAPGTQQDHHDLHLGRAEGHPDSVGPSHGDGGDPHVLPAEPHGNLPDGSWRGPNGLRLGPEENATTDRFLARAVTTEPHITGAVETIAHDIDHGRLNGLEYRLKGEDSLKRKIATSMLENPELTPEEGLARVKDSLRYTLEIPTDRYTDGVQQAVADLHARGFENVTFKNTWRSSGYKGINSTWRDPATGQVFEVQFHTPESFAAKMDGHALYERERLPGVSADEVSAIKEQQKELFGRLAVPSHAEEIRLDWRDHQGGFPARHAERDTPSPLHGQEPAPPHADHATPDGRGDHVHEMGSGHGAEPHQTDGTGPADPELSAAEQAGKAIGDRHGVDVNYTAHPMAAESARDVNRAIDRLSAEYPKVFGDLEVIRTVPSGDDSALAYAILDHGGPEPRGIYLDSGDFSDYGERMSQGADEEATNWTVPGGGSVQGIFYHEFGHHCAQRIFDSPEANQELEHVVSEAIGRPYDSSSEPHDPITESEVELVVSEYGATDPHEMVAELFAEYKLAPSPRPLAASIGQIIDRYLRP</sequence>
<dbReference type="Proteomes" id="UP001198565">
    <property type="component" value="Unassembled WGS sequence"/>
</dbReference>
<feature type="compositionally biased region" description="Basic and acidic residues" evidence="1">
    <location>
        <begin position="707"/>
        <end position="721"/>
    </location>
</feature>
<dbReference type="EMBL" id="JAINVZ010000011">
    <property type="protein sequence ID" value="MBY8886574.1"/>
    <property type="molecule type" value="Genomic_DNA"/>
</dbReference>
<evidence type="ECO:0000256" key="1">
    <source>
        <dbReference type="SAM" id="MobiDB-lite"/>
    </source>
</evidence>
<protein>
    <submittedName>
        <fullName evidence="2">Uncharacterized protein</fullName>
    </submittedName>
</protein>
<feature type="region of interest" description="Disordered" evidence="1">
    <location>
        <begin position="656"/>
        <end position="761"/>
    </location>
</feature>